<feature type="region of interest" description="Disordered" evidence="2">
    <location>
        <begin position="1"/>
        <end position="20"/>
    </location>
</feature>
<sequence length="123" mass="12286">MGGPGMGGGGEGGRGKRGGGLFDDLAGVASGAFSALAGVRAEVEAAARSQVEALVQRLDLVKREELDAALEVARRAREGQEALEARVAALEAKLAAAAQPPVAPPPQPALPPEARTEAAPDGL</sequence>
<comment type="caution">
    <text evidence="3">The sequence shown here is derived from an EMBL/GenBank/DDBJ whole genome shotgun (WGS) entry which is preliminary data.</text>
</comment>
<evidence type="ECO:0000313" key="3">
    <source>
        <dbReference type="EMBL" id="GAA0606370.1"/>
    </source>
</evidence>
<feature type="compositionally biased region" description="Basic and acidic residues" evidence="2">
    <location>
        <begin position="114"/>
        <end position="123"/>
    </location>
</feature>
<dbReference type="EMBL" id="BAAAFZ010000111">
    <property type="protein sequence ID" value="GAA0606370.1"/>
    <property type="molecule type" value="Genomic_DNA"/>
</dbReference>
<dbReference type="Pfam" id="PF04380">
    <property type="entry name" value="BMFP"/>
    <property type="match status" value="1"/>
</dbReference>
<dbReference type="PANTHER" id="PTHR38040:SF1">
    <property type="entry name" value="UBIQUINONE BIOSYNTHESIS ACCESSORY FACTOR UBIK"/>
    <property type="match status" value="1"/>
</dbReference>
<dbReference type="PANTHER" id="PTHR38040">
    <property type="entry name" value="UBIQUINONE BIOSYNTHESIS ACCESSORY FACTOR UBIK"/>
    <property type="match status" value="1"/>
</dbReference>
<gene>
    <name evidence="3" type="ORF">GCM10009416_49420</name>
</gene>
<dbReference type="InterPro" id="IPR007475">
    <property type="entry name" value="UbiK"/>
</dbReference>
<feature type="compositionally biased region" description="Gly residues" evidence="2">
    <location>
        <begin position="1"/>
        <end position="12"/>
    </location>
</feature>
<name>A0ABP3RA43_9PROT</name>
<evidence type="ECO:0000256" key="1">
    <source>
        <dbReference type="SAM" id="Coils"/>
    </source>
</evidence>
<feature type="coiled-coil region" evidence="1">
    <location>
        <begin position="63"/>
        <end position="93"/>
    </location>
</feature>
<dbReference type="Proteomes" id="UP001501588">
    <property type="component" value="Unassembled WGS sequence"/>
</dbReference>
<keyword evidence="1" id="KW-0175">Coiled coil</keyword>
<reference evidence="4" key="1">
    <citation type="journal article" date="2019" name="Int. J. Syst. Evol. Microbiol.">
        <title>The Global Catalogue of Microorganisms (GCM) 10K type strain sequencing project: providing services to taxonomists for standard genome sequencing and annotation.</title>
        <authorList>
            <consortium name="The Broad Institute Genomics Platform"/>
            <consortium name="The Broad Institute Genome Sequencing Center for Infectious Disease"/>
            <person name="Wu L."/>
            <person name="Ma J."/>
        </authorList>
    </citation>
    <scope>NUCLEOTIDE SEQUENCE [LARGE SCALE GENOMIC DNA]</scope>
    <source>
        <strain evidence="4">JCM 9933</strain>
    </source>
</reference>
<organism evidence="3 4">
    <name type="scientific">Craurococcus roseus</name>
    <dbReference type="NCBI Taxonomy" id="77585"/>
    <lineage>
        <taxon>Bacteria</taxon>
        <taxon>Pseudomonadati</taxon>
        <taxon>Pseudomonadota</taxon>
        <taxon>Alphaproteobacteria</taxon>
        <taxon>Acetobacterales</taxon>
        <taxon>Acetobacteraceae</taxon>
        <taxon>Craurococcus</taxon>
    </lineage>
</organism>
<accession>A0ABP3RA43</accession>
<keyword evidence="4" id="KW-1185">Reference proteome</keyword>
<evidence type="ECO:0000256" key="2">
    <source>
        <dbReference type="SAM" id="MobiDB-lite"/>
    </source>
</evidence>
<evidence type="ECO:0000313" key="4">
    <source>
        <dbReference type="Proteomes" id="UP001501588"/>
    </source>
</evidence>
<feature type="region of interest" description="Disordered" evidence="2">
    <location>
        <begin position="95"/>
        <end position="123"/>
    </location>
</feature>
<feature type="compositionally biased region" description="Pro residues" evidence="2">
    <location>
        <begin position="101"/>
        <end position="111"/>
    </location>
</feature>
<proteinExistence type="predicted"/>
<evidence type="ECO:0008006" key="5">
    <source>
        <dbReference type="Google" id="ProtNLM"/>
    </source>
</evidence>
<protein>
    <recommendedName>
        <fullName evidence="5">Accessory factor UbiK family protein</fullName>
    </recommendedName>
</protein>